<dbReference type="InParanoid" id="G4THM7"/>
<dbReference type="OMA" id="HDWIAHD"/>
<dbReference type="InterPro" id="IPR036514">
    <property type="entry name" value="SGNH_hydro_sf"/>
</dbReference>
<dbReference type="HOGENOM" id="CLU_015101_4_1_1"/>
<reference evidence="1 2" key="1">
    <citation type="journal article" date="2011" name="PLoS Pathog.">
        <title>Endophytic Life Strategies Decoded by Genome and Transcriptome Analyses of the Mutualistic Root Symbiont Piriformospora indica.</title>
        <authorList>
            <person name="Zuccaro A."/>
            <person name="Lahrmann U."/>
            <person name="Guldener U."/>
            <person name="Langen G."/>
            <person name="Pfiffi S."/>
            <person name="Biedenkopf D."/>
            <person name="Wong P."/>
            <person name="Samans B."/>
            <person name="Grimm C."/>
            <person name="Basiewicz M."/>
            <person name="Murat C."/>
            <person name="Martin F."/>
            <person name="Kogel K.H."/>
        </authorList>
    </citation>
    <scope>NUCLEOTIDE SEQUENCE [LARGE SCALE GENOMIC DNA]</scope>
    <source>
        <strain evidence="1 2">DSM 11827</strain>
    </source>
</reference>
<keyword evidence="2" id="KW-1185">Reference proteome</keyword>
<dbReference type="STRING" id="1109443.G4THM7"/>
<dbReference type="Proteomes" id="UP000007148">
    <property type="component" value="Unassembled WGS sequence"/>
</dbReference>
<proteinExistence type="predicted"/>
<dbReference type="Gene3D" id="3.40.50.1110">
    <property type="entry name" value="SGNH hydrolase"/>
    <property type="match status" value="1"/>
</dbReference>
<comment type="caution">
    <text evidence="1">The sequence shown here is derived from an EMBL/GenBank/DDBJ whole genome shotgun (WGS) entry which is preliminary data.</text>
</comment>
<evidence type="ECO:0008006" key="3">
    <source>
        <dbReference type="Google" id="ProtNLM"/>
    </source>
</evidence>
<dbReference type="AlphaFoldDB" id="G4THM7"/>
<gene>
    <name evidence="1" type="ORF">PIIN_04755</name>
</gene>
<evidence type="ECO:0000313" key="1">
    <source>
        <dbReference type="EMBL" id="CCA70820.1"/>
    </source>
</evidence>
<accession>G4THM7</accession>
<protein>
    <recommendedName>
        <fullName evidence="3">Carbohydrate esterase family 16 protein</fullName>
    </recommendedName>
</protein>
<name>G4THM7_SERID</name>
<dbReference type="eggNOG" id="ENOG502SIGC">
    <property type="taxonomic scope" value="Eukaryota"/>
</dbReference>
<dbReference type="EMBL" id="CAFZ01000096">
    <property type="protein sequence ID" value="CCA70820.1"/>
    <property type="molecule type" value="Genomic_DNA"/>
</dbReference>
<evidence type="ECO:0000313" key="2">
    <source>
        <dbReference type="Proteomes" id="UP000007148"/>
    </source>
</evidence>
<dbReference type="SUPFAM" id="SSF52266">
    <property type="entry name" value="SGNH hydrolase"/>
    <property type="match status" value="1"/>
</dbReference>
<sequence>MPAFNGLVGSSIDNIHVDPPDQLAEAPPSPSWAILAPKEACKWKGFGSIRYLFIFGGSYSSTCIPSSLPTLEPTDEEPLGVPFPGITSTEPGTPNWVGHFVTEYALSPLLVYNYATLGSAIPDVTLQIDKYFLGDSGPSSKGVPWTAENSLFITWVGLQDLAISADLEEPMDELFRGQAKLYAAGARNFLLINLPPIHRAPACTIMEMYGVVDDDREASILRASTRILDWNTYLAMRARLFASPAPVPLTPFYAPDLVFDPNARPPVATASQQVYTGASVMLFSCYESMSMILDNAKAFGLVETDLQKIGGSIWVDHIHPTSVVHDLIARDLSRFIGKI</sequence>
<dbReference type="OrthoDB" id="1600564at2759"/>
<organism evidence="1 2">
    <name type="scientific">Serendipita indica (strain DSM 11827)</name>
    <name type="common">Root endophyte fungus</name>
    <name type="synonym">Piriformospora indica</name>
    <dbReference type="NCBI Taxonomy" id="1109443"/>
    <lineage>
        <taxon>Eukaryota</taxon>
        <taxon>Fungi</taxon>
        <taxon>Dikarya</taxon>
        <taxon>Basidiomycota</taxon>
        <taxon>Agaricomycotina</taxon>
        <taxon>Agaricomycetes</taxon>
        <taxon>Sebacinales</taxon>
        <taxon>Serendipitaceae</taxon>
        <taxon>Serendipita</taxon>
    </lineage>
</organism>